<dbReference type="Gene3D" id="1.20.58.480">
    <property type="match status" value="1"/>
</dbReference>
<evidence type="ECO:0000256" key="3">
    <source>
        <dbReference type="ARBA" id="ARBA00023004"/>
    </source>
</evidence>
<keyword evidence="5" id="KW-0560">Oxidoreductase</keyword>
<keyword evidence="4 5" id="KW-0349">Heme</keyword>
<reference evidence="7" key="1">
    <citation type="journal article" date="2017" name="Nat. Genet.">
        <title>Contrasting evolutionary genome dynamics between domesticated and wild yeasts.</title>
        <authorList>
            <person name="Yue J.X."/>
            <person name="Li J."/>
            <person name="Aigrain L."/>
            <person name="Hallin J."/>
            <person name="Persson K."/>
            <person name="Oliver K."/>
            <person name="Bergstrom A."/>
            <person name="Coupland P."/>
            <person name="Warringer J."/>
            <person name="Lagomarsino M.C."/>
            <person name="Fischer G."/>
            <person name="Durbin R."/>
            <person name="Liti G."/>
        </authorList>
    </citation>
    <scope>NUCLEOTIDE SEQUENCE</scope>
    <source>
        <strain evidence="7">CBS432</strain>
    </source>
</reference>
<dbReference type="GO" id="GO:0020037">
    <property type="term" value="F:heme binding"/>
    <property type="evidence" value="ECO:0007669"/>
    <property type="project" value="UniProtKB-UniRule"/>
</dbReference>
<evidence type="ECO:0000313" key="7">
    <source>
        <dbReference type="RefSeq" id="XP_033767339.1"/>
    </source>
</evidence>
<evidence type="ECO:0000256" key="2">
    <source>
        <dbReference type="ARBA" id="ARBA00022723"/>
    </source>
</evidence>
<dbReference type="PROSITE" id="PS00876">
    <property type="entry name" value="IDO_1"/>
    <property type="match status" value="1"/>
</dbReference>
<feature type="binding site" description="proximal binding residue" evidence="4">
    <location>
        <position position="380"/>
    </location>
    <ligand>
        <name>heme b</name>
        <dbReference type="ChEBI" id="CHEBI:60344"/>
    </ligand>
    <ligandPart>
        <name>Fe</name>
        <dbReference type="ChEBI" id="CHEBI:18248"/>
    </ligandPart>
</feature>
<feature type="region of interest" description="Disordered" evidence="6">
    <location>
        <begin position="395"/>
        <end position="432"/>
    </location>
</feature>
<proteinExistence type="inferred from homology"/>
<dbReference type="GO" id="GO:0033754">
    <property type="term" value="F:indoleamine 2,3-dioxygenase activity"/>
    <property type="evidence" value="ECO:0007669"/>
    <property type="project" value="UniProtKB-EC"/>
</dbReference>
<dbReference type="GO" id="GO:0019441">
    <property type="term" value="P:L-tryptophan catabolic process to kynurenine"/>
    <property type="evidence" value="ECO:0007669"/>
    <property type="project" value="UniProtKB-UniRule"/>
</dbReference>
<organism evidence="7">
    <name type="scientific">Saccharomyces paradoxus</name>
    <name type="common">Yeast</name>
    <name type="synonym">Saccharomyces douglasii</name>
    <dbReference type="NCBI Taxonomy" id="27291"/>
    <lineage>
        <taxon>Eukaryota</taxon>
        <taxon>Fungi</taxon>
        <taxon>Dikarya</taxon>
        <taxon>Ascomycota</taxon>
        <taxon>Saccharomycotina</taxon>
        <taxon>Saccharomycetes</taxon>
        <taxon>Saccharomycetales</taxon>
        <taxon>Saccharomycetaceae</taxon>
        <taxon>Saccharomyces</taxon>
    </lineage>
</organism>
<dbReference type="EC" id="1.13.11.52" evidence="5"/>
<accession>A0A8B8UU97</accession>
<evidence type="ECO:0000256" key="1">
    <source>
        <dbReference type="ARBA" id="ARBA00007119"/>
    </source>
</evidence>
<dbReference type="RefSeq" id="XP_033767339.1">
    <property type="nucleotide sequence ID" value="XM_033911448.1"/>
</dbReference>
<dbReference type="GO" id="GO:0034354">
    <property type="term" value="P:'de novo' NAD+ biosynthetic process from L-tryptophan"/>
    <property type="evidence" value="ECO:0007669"/>
    <property type="project" value="TreeGrafter"/>
</dbReference>
<dbReference type="OrthoDB" id="540174at2759"/>
<dbReference type="GO" id="GO:0005737">
    <property type="term" value="C:cytoplasm"/>
    <property type="evidence" value="ECO:0007669"/>
    <property type="project" value="TreeGrafter"/>
</dbReference>
<keyword evidence="3 4" id="KW-0408">Iron</keyword>
<keyword evidence="2 4" id="KW-0479">Metal-binding</keyword>
<comment type="catalytic activity">
    <reaction evidence="5">
        <text>L-tryptophan + O2 = N-formyl-L-kynurenine</text>
        <dbReference type="Rhea" id="RHEA:24536"/>
        <dbReference type="ChEBI" id="CHEBI:15379"/>
        <dbReference type="ChEBI" id="CHEBI:57912"/>
        <dbReference type="ChEBI" id="CHEBI:58629"/>
    </reaction>
</comment>
<dbReference type="SUPFAM" id="SSF140959">
    <property type="entry name" value="Indolic compounds 2,3-dioxygenase-like"/>
    <property type="match status" value="1"/>
</dbReference>
<gene>
    <name evidence="7" type="primary">BNA2</name>
    <name evidence="7" type="ORF">SPAR_J02590</name>
</gene>
<dbReference type="VEuPathDB" id="FungiDB:SPAR_J02590"/>
<dbReference type="PROSITE" id="PS00877">
    <property type="entry name" value="IDO_2"/>
    <property type="match status" value="1"/>
</dbReference>
<dbReference type="GO" id="GO:0046872">
    <property type="term" value="F:metal ion binding"/>
    <property type="evidence" value="ECO:0007669"/>
    <property type="project" value="UniProtKB-UniRule"/>
</dbReference>
<dbReference type="InterPro" id="IPR000898">
    <property type="entry name" value="Indolamine_dOase"/>
</dbReference>
<evidence type="ECO:0000256" key="4">
    <source>
        <dbReference type="PIRSR" id="PIRSR600898-1"/>
    </source>
</evidence>
<dbReference type="FunFam" id="1.20.58.480:FF:000004">
    <property type="entry name" value="Indoleamine 2,3-dioxygenase subfamily"/>
    <property type="match status" value="1"/>
</dbReference>
<comment type="function">
    <text evidence="5">Produces N-formyl-kynurenine through the oxidation of tryptophan.</text>
</comment>
<comment type="similarity">
    <text evidence="1 5">Belongs to the indoleamine 2,3-dioxygenase family.</text>
</comment>
<dbReference type="GeneID" id="54631668"/>
<dbReference type="InterPro" id="IPR037217">
    <property type="entry name" value="Trp/Indoleamine_2_3_dOase-like"/>
</dbReference>
<name>A0A8B8UU97_SACPA</name>
<reference evidence="7" key="4">
    <citation type="submission" date="2025-08" db="UniProtKB">
        <authorList>
            <consortium name="RefSeq"/>
        </authorList>
    </citation>
    <scope>IDENTIFICATION</scope>
    <source>
        <strain evidence="7">CBS432</strain>
    </source>
</reference>
<feature type="compositionally biased region" description="Polar residues" evidence="6">
    <location>
        <begin position="409"/>
        <end position="428"/>
    </location>
</feature>
<reference evidence="7" key="3">
    <citation type="submission" date="2025-07" db="EMBL/GenBank/DDBJ databases">
        <authorList>
            <consortium name="NCBI Genome Project"/>
        </authorList>
    </citation>
    <scope>NUCLEOTIDE SEQUENCE</scope>
    <source>
        <strain evidence="7">CBS432</strain>
    </source>
</reference>
<sequence length="458" mass="51360">MNNTYTTGLQVLHRTKMRPLPVLEKYCISPHHGFLDDRLPLTRLSSKKYMKWEEIVAELPSLLQEDSKVRGVIDGLDVLDLDDTILGDVRELRRAYSILGFMAHAYIWASGTPRDVLPECIARPLLETAHILGVPPLATYSSLVLWNFKLADKCKKTETGCLDLENITTINTFTGTVDESWFYLVSVRFEKIGSACLNHGLQMLRAIRRGDKEDAAVIGAVVIDGLKNLAATIERLSKTLMEMELKCEPNVFYFKIRPFLAGWTNMSHMGLPQGVKYGAEGQYQIFSGGSNAQSSLIQTLDILLGVKHTANAAHSSTGNSKVNYLDEMKKYMPREHREFLYHLESVCNIREYVSLDPSNQPLQEAYGRCISMLKIFRDNHIQIVTKYIILPSNSKQHGSNKPGILSPIEPNTKTSDCSRSKAASSKTIGTGGTRLMPFLKQCRDETVATAEIKNENKN</sequence>
<dbReference type="KEGG" id="spao:SPAR_J02590"/>
<protein>
    <recommendedName>
        <fullName evidence="5">Indoleamine 2,3-dioxygenase</fullName>
        <ecNumber evidence="5">1.13.11.52</ecNumber>
    </recommendedName>
</protein>
<dbReference type="Pfam" id="PF01231">
    <property type="entry name" value="IDO"/>
    <property type="match status" value="1"/>
</dbReference>
<dbReference type="PANTHER" id="PTHR28657:SF5">
    <property type="entry name" value="INDOLEAMINE 2,3-DIOXYGENASE"/>
    <property type="match status" value="1"/>
</dbReference>
<evidence type="ECO:0000256" key="6">
    <source>
        <dbReference type="SAM" id="MobiDB-lite"/>
    </source>
</evidence>
<dbReference type="PANTHER" id="PTHR28657">
    <property type="entry name" value="INDOLEAMINE 2,3-DIOXYGENASE"/>
    <property type="match status" value="1"/>
</dbReference>
<evidence type="ECO:0000256" key="5">
    <source>
        <dbReference type="RuleBase" id="RU369119"/>
    </source>
</evidence>
<dbReference type="AlphaFoldDB" id="A0A8B8UU97"/>
<reference evidence="7" key="2">
    <citation type="submission" date="2020-01" db="EMBL/GenBank/DDBJ databases">
        <title>Population-level Yeast Reference Genomes.</title>
        <authorList>
            <person name="Yue J.-X."/>
        </authorList>
    </citation>
    <scope>NUCLEOTIDE SEQUENCE</scope>
    <source>
        <strain evidence="7">CBS432</strain>
    </source>
</reference>
<keyword evidence="5 7" id="KW-0223">Dioxygenase</keyword>